<dbReference type="Pfam" id="PF00491">
    <property type="entry name" value="Arginase"/>
    <property type="match status" value="1"/>
</dbReference>
<dbReference type="GO" id="GO:0005737">
    <property type="term" value="C:cytoplasm"/>
    <property type="evidence" value="ECO:0007669"/>
    <property type="project" value="TreeGrafter"/>
</dbReference>
<name>A0A916JXU2_9BACL</name>
<keyword evidence="4 12" id="KW-0056">Arginine metabolism</keyword>
<evidence type="ECO:0000256" key="4">
    <source>
        <dbReference type="ARBA" id="ARBA00022503"/>
    </source>
</evidence>
<evidence type="ECO:0000256" key="5">
    <source>
        <dbReference type="ARBA" id="ARBA00022723"/>
    </source>
</evidence>
<dbReference type="PIRSF" id="PIRSF036979">
    <property type="entry name" value="Arginase"/>
    <property type="match status" value="1"/>
</dbReference>
<feature type="region of interest" description="Disordered" evidence="13">
    <location>
        <begin position="49"/>
        <end position="88"/>
    </location>
</feature>
<dbReference type="GO" id="GO:0030145">
    <property type="term" value="F:manganese ion binding"/>
    <property type="evidence" value="ECO:0007669"/>
    <property type="project" value="TreeGrafter"/>
</dbReference>
<dbReference type="Proteomes" id="UP000693672">
    <property type="component" value="Unassembled WGS sequence"/>
</dbReference>
<evidence type="ECO:0000256" key="10">
    <source>
        <dbReference type="PROSITE-ProRule" id="PRU00742"/>
    </source>
</evidence>
<dbReference type="PROSITE" id="PS01053">
    <property type="entry name" value="ARGINASE_1"/>
    <property type="match status" value="1"/>
</dbReference>
<dbReference type="EC" id="3.5.3.1" evidence="2 9"/>
<sequence>MNKPHLLNVISVPFDLGAGLRGASLGPEAIIQAGLVRRLRQIGHVVEATATVHTPQPPVRRHKTPSPAAGQPAGGPAADPASDAPAPADSRLKHLDEVTAINRELAHHVAASAAGGRFPLVLGGDHSLAIGTISGLAQTHRRLGVLWFDAHSDLNTADTSPSGNLHGMSLSALLGKGHERLTRLGGAAPKVRPEHVVMIGLRDLDPGEKALIAAEGIHCFTMHDIDKLGMAQVIEEAIRIVSRDTDGVHVSFDIDSVDPAEAPGTGTPVRGGLSYREAHLALELLAEARIVTSAEFVEVNPALESDGRTAKLAVDLICSLLGETIL</sequence>
<gene>
    <name evidence="14" type="primary">rocF</name>
    <name evidence="14" type="ORF">PAESOLCIP111_00734</name>
</gene>
<keyword evidence="7 12" id="KW-0464">Manganese</keyword>
<dbReference type="InterPro" id="IPR020855">
    <property type="entry name" value="Ureohydrolase_Mn_BS"/>
</dbReference>
<evidence type="ECO:0000256" key="12">
    <source>
        <dbReference type="RuleBase" id="RU361159"/>
    </source>
</evidence>
<keyword evidence="6 11" id="KW-0378">Hydrolase</keyword>
<dbReference type="RefSeq" id="WP_218090558.1">
    <property type="nucleotide sequence ID" value="NZ_CAJVAS010000002.1"/>
</dbReference>
<proteinExistence type="inferred from homology"/>
<dbReference type="NCBIfam" id="TIGR01229">
    <property type="entry name" value="rocF_arginase"/>
    <property type="match status" value="1"/>
</dbReference>
<evidence type="ECO:0000256" key="1">
    <source>
        <dbReference type="ARBA" id="ARBA00005098"/>
    </source>
</evidence>
<dbReference type="PANTHER" id="PTHR43782">
    <property type="entry name" value="ARGINASE"/>
    <property type="match status" value="1"/>
</dbReference>
<dbReference type="PANTHER" id="PTHR43782:SF3">
    <property type="entry name" value="ARGINASE"/>
    <property type="match status" value="1"/>
</dbReference>
<dbReference type="InterPro" id="IPR006035">
    <property type="entry name" value="Ureohydrolase"/>
</dbReference>
<comment type="similarity">
    <text evidence="10 11">Belongs to the arginase family.</text>
</comment>
<keyword evidence="5 12" id="KW-0479">Metal-binding</keyword>
<keyword evidence="15" id="KW-1185">Reference proteome</keyword>
<evidence type="ECO:0000256" key="8">
    <source>
        <dbReference type="ARBA" id="ARBA00047391"/>
    </source>
</evidence>
<dbReference type="FunFam" id="3.40.800.10:FF:000012">
    <property type="entry name" value="Arginase"/>
    <property type="match status" value="1"/>
</dbReference>
<dbReference type="GO" id="GO:0004053">
    <property type="term" value="F:arginase activity"/>
    <property type="evidence" value="ECO:0007669"/>
    <property type="project" value="UniProtKB-UniRule"/>
</dbReference>
<evidence type="ECO:0000256" key="11">
    <source>
        <dbReference type="RuleBase" id="RU003684"/>
    </source>
</evidence>
<evidence type="ECO:0000256" key="3">
    <source>
        <dbReference type="ARBA" id="ARBA00018123"/>
    </source>
</evidence>
<organism evidence="14 15">
    <name type="scientific">Paenibacillus solanacearum</name>
    <dbReference type="NCBI Taxonomy" id="2048548"/>
    <lineage>
        <taxon>Bacteria</taxon>
        <taxon>Bacillati</taxon>
        <taxon>Bacillota</taxon>
        <taxon>Bacilli</taxon>
        <taxon>Bacillales</taxon>
        <taxon>Paenibacillaceae</taxon>
        <taxon>Paenibacillus</taxon>
    </lineage>
</organism>
<evidence type="ECO:0000256" key="6">
    <source>
        <dbReference type="ARBA" id="ARBA00022801"/>
    </source>
</evidence>
<evidence type="ECO:0000256" key="2">
    <source>
        <dbReference type="ARBA" id="ARBA00012168"/>
    </source>
</evidence>
<comment type="pathway">
    <text evidence="1">Nitrogen metabolism; urea cycle; L-ornithine and urea from L-arginine: step 1/1.</text>
</comment>
<evidence type="ECO:0000313" key="15">
    <source>
        <dbReference type="Proteomes" id="UP000693672"/>
    </source>
</evidence>
<dbReference type="InterPro" id="IPR014033">
    <property type="entry name" value="Arginase"/>
</dbReference>
<evidence type="ECO:0000256" key="13">
    <source>
        <dbReference type="SAM" id="MobiDB-lite"/>
    </source>
</evidence>
<accession>A0A916JXU2</accession>
<reference evidence="14" key="1">
    <citation type="submission" date="2021-06" db="EMBL/GenBank/DDBJ databases">
        <authorList>
            <person name="Criscuolo A."/>
        </authorList>
    </citation>
    <scope>NUCLEOTIDE SEQUENCE</scope>
    <source>
        <strain evidence="14">CIP111600</strain>
    </source>
</reference>
<feature type="compositionally biased region" description="Low complexity" evidence="13">
    <location>
        <begin position="65"/>
        <end position="88"/>
    </location>
</feature>
<dbReference type="GO" id="GO:0006525">
    <property type="term" value="P:arginine metabolic process"/>
    <property type="evidence" value="ECO:0007669"/>
    <property type="project" value="UniProtKB-KW"/>
</dbReference>
<dbReference type="AlphaFoldDB" id="A0A916JXU2"/>
<protein>
    <recommendedName>
        <fullName evidence="3 9">Arginase</fullName>
        <ecNumber evidence="2 9">3.5.3.1</ecNumber>
    </recommendedName>
</protein>
<dbReference type="PROSITE" id="PS51409">
    <property type="entry name" value="ARGINASE_2"/>
    <property type="match status" value="1"/>
</dbReference>
<comment type="caution">
    <text evidence="14">The sequence shown here is derived from an EMBL/GenBank/DDBJ whole genome shotgun (WGS) entry which is preliminary data.</text>
</comment>
<evidence type="ECO:0000256" key="7">
    <source>
        <dbReference type="ARBA" id="ARBA00023211"/>
    </source>
</evidence>
<evidence type="ECO:0000256" key="9">
    <source>
        <dbReference type="NCBIfam" id="TIGR01229"/>
    </source>
</evidence>
<dbReference type="EMBL" id="CAJVAS010000002">
    <property type="protein sequence ID" value="CAG7604768.1"/>
    <property type="molecule type" value="Genomic_DNA"/>
</dbReference>
<evidence type="ECO:0000313" key="14">
    <source>
        <dbReference type="EMBL" id="CAG7604768.1"/>
    </source>
</evidence>
<comment type="catalytic activity">
    <reaction evidence="8 12">
        <text>L-arginine + H2O = urea + L-ornithine</text>
        <dbReference type="Rhea" id="RHEA:20569"/>
        <dbReference type="ChEBI" id="CHEBI:15377"/>
        <dbReference type="ChEBI" id="CHEBI:16199"/>
        <dbReference type="ChEBI" id="CHEBI:32682"/>
        <dbReference type="ChEBI" id="CHEBI:46911"/>
        <dbReference type="EC" id="3.5.3.1"/>
    </reaction>
</comment>
<dbReference type="CDD" id="cd09989">
    <property type="entry name" value="Arginase"/>
    <property type="match status" value="1"/>
</dbReference>
<comment type="cofactor">
    <cofactor evidence="12">
        <name>Mn(2+)</name>
        <dbReference type="ChEBI" id="CHEBI:29035"/>
    </cofactor>
    <text evidence="12">Binds 2 manganese ions per subunit.</text>
</comment>